<sequence>MSDAPERLTVAKTYTLHIAGAFPRSESGRVRPVHTADGRFLANTAHASRKDVRDAVTAARGAFGGWSRAEAQHRGQVLHRIAEMLEGRSGQFAAESAATGHRSPDEAAGDAAAAVDRLVWYAGWADKVTAVLGGIRAVPGPQLCVSAPKPAGIAGILAPGGTGLLGVVSVLAPALAVGNTCVLVADEEPLPVLTFAEVLATSGIPPGAVNVLTGPLAELGPTLAEHADVDLLDPSGADPELRAQLARGAAASAKRVLDPPPEDFSADPGLRRLRACTERTSVRHPAAAP</sequence>
<dbReference type="InterPro" id="IPR015590">
    <property type="entry name" value="Aldehyde_DH_dom"/>
</dbReference>
<keyword evidence="1" id="KW-0560">Oxidoreductase</keyword>
<evidence type="ECO:0000256" key="2">
    <source>
        <dbReference type="SAM" id="MobiDB-lite"/>
    </source>
</evidence>
<dbReference type="InterPro" id="IPR016161">
    <property type="entry name" value="Ald_DH/histidinol_DH"/>
</dbReference>
<feature type="region of interest" description="Disordered" evidence="2">
    <location>
        <begin position="249"/>
        <end position="270"/>
    </location>
</feature>
<dbReference type="Proteomes" id="UP000598360">
    <property type="component" value="Unassembled WGS sequence"/>
</dbReference>
<dbReference type="PANTHER" id="PTHR11699">
    <property type="entry name" value="ALDEHYDE DEHYDROGENASE-RELATED"/>
    <property type="match status" value="1"/>
</dbReference>
<name>A0A929BAF0_9PSEU</name>
<organism evidence="4 5">
    <name type="scientific">Saccharopolyspora montiporae</name>
    <dbReference type="NCBI Taxonomy" id="2781240"/>
    <lineage>
        <taxon>Bacteria</taxon>
        <taxon>Bacillati</taxon>
        <taxon>Actinomycetota</taxon>
        <taxon>Actinomycetes</taxon>
        <taxon>Pseudonocardiales</taxon>
        <taxon>Pseudonocardiaceae</taxon>
        <taxon>Saccharopolyspora</taxon>
    </lineage>
</organism>
<dbReference type="Gene3D" id="3.40.605.10">
    <property type="entry name" value="Aldehyde Dehydrogenase, Chain A, domain 1"/>
    <property type="match status" value="1"/>
</dbReference>
<gene>
    <name evidence="4" type="ORF">IQ251_11925</name>
</gene>
<accession>A0A929BAF0</accession>
<dbReference type="InterPro" id="IPR016162">
    <property type="entry name" value="Ald_DH_N"/>
</dbReference>
<dbReference type="SUPFAM" id="SSF53720">
    <property type="entry name" value="ALDH-like"/>
    <property type="match status" value="1"/>
</dbReference>
<dbReference type="AlphaFoldDB" id="A0A929BAF0"/>
<dbReference type="Pfam" id="PF00171">
    <property type="entry name" value="Aldedh"/>
    <property type="match status" value="1"/>
</dbReference>
<protein>
    <submittedName>
        <fullName evidence="4">Aldehyde dehydrogenase family protein</fullName>
    </submittedName>
</protein>
<evidence type="ECO:0000256" key="1">
    <source>
        <dbReference type="ARBA" id="ARBA00023002"/>
    </source>
</evidence>
<reference evidence="4" key="1">
    <citation type="submission" date="2020-10" db="EMBL/GenBank/DDBJ databases">
        <title>Diversity and distribution of actinomycetes associated with coral in the coast of Hainan.</title>
        <authorList>
            <person name="Li F."/>
        </authorList>
    </citation>
    <scope>NUCLEOTIDE SEQUENCE</scope>
    <source>
        <strain evidence="4">HNM0983</strain>
    </source>
</reference>
<feature type="domain" description="Aldehyde dehydrogenase" evidence="3">
    <location>
        <begin position="26"/>
        <end position="237"/>
    </location>
</feature>
<dbReference type="EMBL" id="JADEYC010000018">
    <property type="protein sequence ID" value="MBE9375150.1"/>
    <property type="molecule type" value="Genomic_DNA"/>
</dbReference>
<evidence type="ECO:0000313" key="5">
    <source>
        <dbReference type="Proteomes" id="UP000598360"/>
    </source>
</evidence>
<dbReference type="GO" id="GO:0016491">
    <property type="term" value="F:oxidoreductase activity"/>
    <property type="evidence" value="ECO:0007669"/>
    <property type="project" value="UniProtKB-KW"/>
</dbReference>
<keyword evidence="5" id="KW-1185">Reference proteome</keyword>
<comment type="caution">
    <text evidence="4">The sequence shown here is derived from an EMBL/GenBank/DDBJ whole genome shotgun (WGS) entry which is preliminary data.</text>
</comment>
<proteinExistence type="predicted"/>
<evidence type="ECO:0000313" key="4">
    <source>
        <dbReference type="EMBL" id="MBE9375150.1"/>
    </source>
</evidence>
<dbReference type="RefSeq" id="WP_193928580.1">
    <property type="nucleotide sequence ID" value="NZ_JADEYC010000018.1"/>
</dbReference>
<evidence type="ECO:0000259" key="3">
    <source>
        <dbReference type="Pfam" id="PF00171"/>
    </source>
</evidence>